<dbReference type="Proteomes" id="UP000245506">
    <property type="component" value="Unassembled WGS sequence"/>
</dbReference>
<evidence type="ECO:0000259" key="1">
    <source>
        <dbReference type="Pfam" id="PF25967"/>
    </source>
</evidence>
<dbReference type="Gene3D" id="1.10.287.470">
    <property type="entry name" value="Helix hairpin bin"/>
    <property type="match status" value="1"/>
</dbReference>
<dbReference type="SUPFAM" id="SSF111369">
    <property type="entry name" value="HlyD-like secretion proteins"/>
    <property type="match status" value="2"/>
</dbReference>
<dbReference type="Gene3D" id="2.40.50.100">
    <property type="match status" value="1"/>
</dbReference>
<comment type="caution">
    <text evidence="2">The sequence shown here is derived from an EMBL/GenBank/DDBJ whole genome shotgun (WGS) entry which is preliminary data.</text>
</comment>
<keyword evidence="3" id="KW-1185">Reference proteome</keyword>
<feature type="domain" description="Multidrug resistance protein MdtA-like C-terminal permuted SH3" evidence="1">
    <location>
        <begin position="363"/>
        <end position="416"/>
    </location>
</feature>
<dbReference type="AlphaFoldDB" id="A0A317CGG6"/>
<accession>A0A317CGG6</accession>
<dbReference type="GO" id="GO:0015562">
    <property type="term" value="F:efflux transmembrane transporter activity"/>
    <property type="evidence" value="ECO:0007669"/>
    <property type="project" value="TreeGrafter"/>
</dbReference>
<protein>
    <submittedName>
        <fullName evidence="2">HlyD family secretion protein</fullName>
    </submittedName>
</protein>
<name>A0A317CGG6_9GAMM</name>
<evidence type="ECO:0000313" key="2">
    <source>
        <dbReference type="EMBL" id="PWQ97616.1"/>
    </source>
</evidence>
<organism evidence="2 3">
    <name type="scientific">Leucothrix arctica</name>
    <dbReference type="NCBI Taxonomy" id="1481894"/>
    <lineage>
        <taxon>Bacteria</taxon>
        <taxon>Pseudomonadati</taxon>
        <taxon>Pseudomonadota</taxon>
        <taxon>Gammaproteobacteria</taxon>
        <taxon>Thiotrichales</taxon>
        <taxon>Thiotrichaceae</taxon>
        <taxon>Leucothrix</taxon>
    </lineage>
</organism>
<dbReference type="EMBL" id="QGKL01000019">
    <property type="protein sequence ID" value="PWQ97616.1"/>
    <property type="molecule type" value="Genomic_DNA"/>
</dbReference>
<sequence>MLLLPLAIIAAVLIVRGMAQSKKPLEHELRTFPEKLAHVITVESLPFRAQAVGYGSVEPSVNLNYKAEVGGKVTYIHPDLKQGGSIAKGTIVLRIEPTSYEISLGQSKAGLANTQSSLAQLAAEERSARNSLNIAKRNLTLGQQEYGRVNTLWKKRVVARSTLDAEQQKVLQLQASVQDIQGNLDTFTSRRAAINAQISQSKSTIAENTDTLSRTSVTLPFDARIGEVLAEEGAFVSAGSQLFEALGTNAIEVEAQLSIKHAGQLLRGTVSFADNIATAPERLAAMNNINLEATVHLASGAMVSSWPAKLVRIGESVDSTTDTVSFTVQVQNPYQGIVPGKKPPLLKGLYVAVDFKAGAQQRIVIPRKAIHEGRVYLVNTENKLEIRPVKVATTQGNLVVIESGVSVGDRIIVSDLIPVISGVPIKAIEVPEEVAQLRKEASGEVTP</sequence>
<evidence type="ECO:0000313" key="3">
    <source>
        <dbReference type="Proteomes" id="UP000245506"/>
    </source>
</evidence>
<dbReference type="InterPro" id="IPR058627">
    <property type="entry name" value="MdtA-like_C"/>
</dbReference>
<proteinExistence type="predicted"/>
<dbReference type="Gene3D" id="2.40.420.20">
    <property type="match status" value="1"/>
</dbReference>
<dbReference type="GO" id="GO:1990281">
    <property type="term" value="C:efflux pump complex"/>
    <property type="evidence" value="ECO:0007669"/>
    <property type="project" value="TreeGrafter"/>
</dbReference>
<dbReference type="Gene3D" id="2.40.30.170">
    <property type="match status" value="1"/>
</dbReference>
<dbReference type="PANTHER" id="PTHR30469">
    <property type="entry name" value="MULTIDRUG RESISTANCE PROTEIN MDTA"/>
    <property type="match status" value="1"/>
</dbReference>
<gene>
    <name evidence="2" type="ORF">DKT75_06370</name>
</gene>
<dbReference type="Pfam" id="PF25967">
    <property type="entry name" value="RND-MFP_C"/>
    <property type="match status" value="1"/>
</dbReference>
<reference evidence="2 3" key="1">
    <citation type="submission" date="2018-05" db="EMBL/GenBank/DDBJ databases">
        <title>Leucothrix arctica sp. nov., isolated from Arctic seawater.</title>
        <authorList>
            <person name="Choi A."/>
            <person name="Baek K."/>
        </authorList>
    </citation>
    <scope>NUCLEOTIDE SEQUENCE [LARGE SCALE GENOMIC DNA]</scope>
    <source>
        <strain evidence="2 3">IMCC9719</strain>
    </source>
</reference>
<dbReference type="OrthoDB" id="5645220at2"/>